<dbReference type="PANTHER" id="PTHR46361">
    <property type="entry name" value="ELECTRON CARRIER/ PROTEIN DISULFIDE OXIDOREDUCTASE"/>
    <property type="match status" value="1"/>
</dbReference>
<proteinExistence type="predicted"/>
<dbReference type="AlphaFoldDB" id="A0A7S3UE35"/>
<reference evidence="2" key="1">
    <citation type="submission" date="2021-01" db="EMBL/GenBank/DDBJ databases">
        <authorList>
            <person name="Corre E."/>
            <person name="Pelletier E."/>
            <person name="Niang G."/>
            <person name="Scheremetjew M."/>
            <person name="Finn R."/>
            <person name="Kale V."/>
            <person name="Holt S."/>
            <person name="Cochrane G."/>
            <person name="Meng A."/>
            <person name="Brown T."/>
            <person name="Cohen L."/>
        </authorList>
    </citation>
    <scope>NUCLEOTIDE SEQUENCE</scope>
    <source>
        <strain evidence="2">CCMP1897</strain>
    </source>
</reference>
<dbReference type="Gene3D" id="1.10.10.10">
    <property type="entry name" value="Winged helix-like DNA-binding domain superfamily/Winged helix DNA-binding domain"/>
    <property type="match status" value="1"/>
</dbReference>
<dbReference type="SUPFAM" id="SSF52833">
    <property type="entry name" value="Thioredoxin-like"/>
    <property type="match status" value="1"/>
</dbReference>
<dbReference type="Pfam" id="PF04784">
    <property type="entry name" value="DUF547"/>
    <property type="match status" value="1"/>
</dbReference>
<dbReference type="InterPro" id="IPR036390">
    <property type="entry name" value="WH_DNA-bd_sf"/>
</dbReference>
<dbReference type="PANTHER" id="PTHR46361:SF3">
    <property type="entry name" value="ELECTRON CARRIER_ PROTEIN DISULFIDE OXIDOREDUCTASE"/>
    <property type="match status" value="1"/>
</dbReference>
<dbReference type="InterPro" id="IPR002109">
    <property type="entry name" value="Glutaredoxin"/>
</dbReference>
<evidence type="ECO:0000259" key="1">
    <source>
        <dbReference type="PROSITE" id="PS50186"/>
    </source>
</evidence>
<dbReference type="InterPro" id="IPR014025">
    <property type="entry name" value="Glutaredoxin_subgr"/>
</dbReference>
<protein>
    <recommendedName>
        <fullName evidence="1">DEP domain-containing protein</fullName>
    </recommendedName>
</protein>
<organism evidence="2">
    <name type="scientific">Picocystis salinarum</name>
    <dbReference type="NCBI Taxonomy" id="88271"/>
    <lineage>
        <taxon>Eukaryota</taxon>
        <taxon>Viridiplantae</taxon>
        <taxon>Chlorophyta</taxon>
        <taxon>Picocystophyceae</taxon>
        <taxon>Picocystales</taxon>
        <taxon>Picocystaceae</taxon>
        <taxon>Picocystis</taxon>
    </lineage>
</organism>
<dbReference type="EMBL" id="HBIS01004126">
    <property type="protein sequence ID" value="CAE0609922.1"/>
    <property type="molecule type" value="Transcribed_RNA"/>
</dbReference>
<dbReference type="InterPro" id="IPR006869">
    <property type="entry name" value="DUF547"/>
</dbReference>
<dbReference type="CDD" id="cd02066">
    <property type="entry name" value="GRX_family"/>
    <property type="match status" value="1"/>
</dbReference>
<evidence type="ECO:0000313" key="2">
    <source>
        <dbReference type="EMBL" id="CAE0609922.1"/>
    </source>
</evidence>
<dbReference type="SUPFAM" id="SSF46785">
    <property type="entry name" value="Winged helix' DNA-binding domain"/>
    <property type="match status" value="1"/>
</dbReference>
<dbReference type="PRINTS" id="PR00160">
    <property type="entry name" value="GLUTAREDOXIN"/>
</dbReference>
<dbReference type="InterPro" id="IPR036388">
    <property type="entry name" value="WH-like_DNA-bd_sf"/>
</dbReference>
<feature type="domain" description="DEP" evidence="1">
    <location>
        <begin position="134"/>
        <end position="216"/>
    </location>
</feature>
<dbReference type="GO" id="GO:0035556">
    <property type="term" value="P:intracellular signal transduction"/>
    <property type="evidence" value="ECO:0007669"/>
    <property type="project" value="InterPro"/>
</dbReference>
<gene>
    <name evidence="2" type="ORF">PSAL00342_LOCUS3741</name>
</gene>
<dbReference type="InterPro" id="IPR000591">
    <property type="entry name" value="DEP_dom"/>
</dbReference>
<accession>A0A7S3UE35</accession>
<dbReference type="PROSITE" id="PS51354">
    <property type="entry name" value="GLUTAREDOXIN_2"/>
    <property type="match status" value="1"/>
</dbReference>
<dbReference type="Gene3D" id="3.40.30.10">
    <property type="entry name" value="Glutaredoxin"/>
    <property type="match status" value="1"/>
</dbReference>
<dbReference type="Pfam" id="PF00462">
    <property type="entry name" value="Glutaredoxin"/>
    <property type="match status" value="1"/>
</dbReference>
<name>A0A7S3UE35_9CHLO</name>
<dbReference type="InterPro" id="IPR036249">
    <property type="entry name" value="Thioredoxin-like_sf"/>
</dbReference>
<sequence length="492" mass="55955">MGGGEGDATPALVFTTAGCKHCRRAKAMLKEKGVDYREVDVQTYPELMEELVQDTHWRTVPQIFLRGTFVGGASELDDWIQQGKLDERLKETQQTLPPEILKLLERVEAESTRSRDVEHNGSRNRGAEASRASFERALALRRYAKRMNNEITSFVSDQSATGEEVTDWMLRNVEEVSTGEQAVNLGREMQRLSLLNHKTYSTPFDNSKEVYRLFMHEAGPKVPGLNVKSYWTLPTRHAAVVAEELRNKIMALYELALSEDGTRVNYGVLKKSEKFLEYVEATEELQNVDLYAMTVSEKKAFFVNIYNALVVHAMVVKGEPSSFLERMFFFTNTKYCIGGQAYSLDDMENGVLRGNRAPASSLLNTRPFTEKDPRRFHAIVPMDPRIHFALVCGAKSCPPIKIYTADNIDKGLEAATAAFLEAEVEVDEDSCTVTLSKIMDWYSEDFGDNDLEKLKWILPHLKGDLCGKLQRVVYGKNFKIKYRKYNWETNSK</sequence>
<dbReference type="PROSITE" id="PS50186">
    <property type="entry name" value="DEP"/>
    <property type="match status" value="1"/>
</dbReference>